<dbReference type="InterPro" id="IPR036404">
    <property type="entry name" value="Jacalin-like_lectin_dom_sf"/>
</dbReference>
<dbReference type="GO" id="GO:0005615">
    <property type="term" value="C:extracellular space"/>
    <property type="evidence" value="ECO:0007669"/>
    <property type="project" value="TreeGrafter"/>
</dbReference>
<reference evidence="5" key="2">
    <citation type="submission" date="2025-08" db="UniProtKB">
        <authorList>
            <consortium name="Ensembl"/>
        </authorList>
    </citation>
    <scope>IDENTIFICATION</scope>
</reference>
<evidence type="ECO:0000256" key="1">
    <source>
        <dbReference type="ARBA" id="ARBA00022729"/>
    </source>
</evidence>
<evidence type="ECO:0000313" key="5">
    <source>
        <dbReference type="Ensembl" id="ENSPEMP00000035738.1"/>
    </source>
</evidence>
<dbReference type="InterPro" id="IPR001229">
    <property type="entry name" value="Jacalin-like_lectin_dom"/>
</dbReference>
<dbReference type="GeneTree" id="ENSGT00390000008585"/>
<reference evidence="5" key="3">
    <citation type="submission" date="2025-09" db="UniProtKB">
        <authorList>
            <consortium name="Ensembl"/>
        </authorList>
    </citation>
    <scope>IDENTIFICATION</scope>
</reference>
<keyword evidence="6" id="KW-1185">Reference proteome</keyword>
<dbReference type="SUPFAM" id="SSF51101">
    <property type="entry name" value="Mannose-binding lectins"/>
    <property type="match status" value="1"/>
</dbReference>
<keyword evidence="2" id="KW-0430">Lectin</keyword>
<evidence type="ECO:0000256" key="3">
    <source>
        <dbReference type="SAM" id="SignalP"/>
    </source>
</evidence>
<dbReference type="AlphaFoldDB" id="A0A8C9CRC3"/>
<dbReference type="Ensembl" id="ENSPEMT00000041173.1">
    <property type="protein sequence ID" value="ENSPEMP00000035738.1"/>
    <property type="gene ID" value="ENSPEMG00000027214.1"/>
</dbReference>
<accession>A0A8C9CRC3</accession>
<dbReference type="PANTHER" id="PTHR33589:SF1">
    <property type="entry name" value="ZYMOGEN GRANULE PROTEIN 16 HOMOLOG B"/>
    <property type="match status" value="1"/>
</dbReference>
<evidence type="ECO:0000313" key="6">
    <source>
        <dbReference type="Proteomes" id="UP000694547"/>
    </source>
</evidence>
<feature type="chain" id="PRO_5034268383" description="Jacalin-type lectin domain-containing protein" evidence="3">
    <location>
        <begin position="17"/>
        <end position="216"/>
    </location>
</feature>
<feature type="domain" description="Jacalin-type lectin" evidence="4">
    <location>
        <begin position="87"/>
        <end position="209"/>
    </location>
</feature>
<organism evidence="5 6">
    <name type="scientific">Peromyscus maniculatus bairdii</name>
    <name type="common">Prairie deer mouse</name>
    <dbReference type="NCBI Taxonomy" id="230844"/>
    <lineage>
        <taxon>Eukaryota</taxon>
        <taxon>Metazoa</taxon>
        <taxon>Chordata</taxon>
        <taxon>Craniata</taxon>
        <taxon>Vertebrata</taxon>
        <taxon>Euteleostomi</taxon>
        <taxon>Mammalia</taxon>
        <taxon>Eutheria</taxon>
        <taxon>Euarchontoglires</taxon>
        <taxon>Glires</taxon>
        <taxon>Rodentia</taxon>
        <taxon>Myomorpha</taxon>
        <taxon>Muroidea</taxon>
        <taxon>Cricetidae</taxon>
        <taxon>Neotominae</taxon>
        <taxon>Peromyscus</taxon>
    </lineage>
</organism>
<keyword evidence="1 3" id="KW-0732">Signal</keyword>
<dbReference type="InterPro" id="IPR052321">
    <property type="entry name" value="PolyBind_ProtTraffic"/>
</dbReference>
<name>A0A8C9CRC3_PERMB</name>
<dbReference type="Pfam" id="PF01419">
    <property type="entry name" value="Jacalin"/>
    <property type="match status" value="1"/>
</dbReference>
<feature type="signal peptide" evidence="3">
    <location>
        <begin position="1"/>
        <end position="16"/>
    </location>
</feature>
<sequence length="216" mass="23617">MLLLLIFAILGTPTFSADGKSTLEFAPLPGGHLISLNPEDKGTLPCFCHRPNPPWLQGWAAGPSTCLSGFSPSCVFIHTDYHGIKTGTQFCTSIPEGKNLTGVQLVLFPSIQVKHGDNWGLLYGFSDGTPVEFLLNDGEHVNGAYGTHTNNVIRQIILYTTELRDKIFGPLKGTLEFSDYPKKPGQVLKGFCGYYTRAGFKAIQFVWKSLNGTCTE</sequence>
<dbReference type="SMART" id="SM00915">
    <property type="entry name" value="Jacalin"/>
    <property type="match status" value="1"/>
</dbReference>
<dbReference type="PANTHER" id="PTHR33589">
    <property type="entry name" value="OS11G0524900 PROTEIN"/>
    <property type="match status" value="1"/>
</dbReference>
<evidence type="ECO:0000259" key="4">
    <source>
        <dbReference type="SMART" id="SM00915"/>
    </source>
</evidence>
<evidence type="ECO:0000256" key="2">
    <source>
        <dbReference type="ARBA" id="ARBA00022734"/>
    </source>
</evidence>
<protein>
    <recommendedName>
        <fullName evidence="4">Jacalin-type lectin domain-containing protein</fullName>
    </recommendedName>
</protein>
<dbReference type="GO" id="GO:0030246">
    <property type="term" value="F:carbohydrate binding"/>
    <property type="evidence" value="ECO:0007669"/>
    <property type="project" value="UniProtKB-KW"/>
</dbReference>
<dbReference type="Gene3D" id="2.100.10.30">
    <property type="entry name" value="Jacalin-like lectin domain"/>
    <property type="match status" value="1"/>
</dbReference>
<proteinExistence type="predicted"/>
<reference evidence="5 6" key="1">
    <citation type="submission" date="2018-10" db="EMBL/GenBank/DDBJ databases">
        <title>Improved assembly of the deer mouse Peromyscus maniculatus genome.</title>
        <authorList>
            <person name="Lassance J.-M."/>
            <person name="Hoekstra H.E."/>
        </authorList>
    </citation>
    <scope>NUCLEOTIDE SEQUENCE [LARGE SCALE GENOMIC DNA]</scope>
</reference>
<dbReference type="Proteomes" id="UP000694547">
    <property type="component" value="Chromosome 8"/>
</dbReference>